<keyword evidence="5" id="KW-1185">Reference proteome</keyword>
<keyword evidence="2" id="KW-0274">FAD</keyword>
<dbReference type="SUPFAM" id="SSF51905">
    <property type="entry name" value="FAD/NAD(P)-binding domain"/>
    <property type="match status" value="1"/>
</dbReference>
<dbReference type="InterPro" id="IPR050982">
    <property type="entry name" value="Auxin_biosynth/cation_transpt"/>
</dbReference>
<dbReference type="PANTHER" id="PTHR43539">
    <property type="entry name" value="FLAVIN-BINDING MONOOXYGENASE-LIKE PROTEIN (AFU_ORTHOLOGUE AFUA_4G09220)"/>
    <property type="match status" value="1"/>
</dbReference>
<evidence type="ECO:0000313" key="5">
    <source>
        <dbReference type="Proteomes" id="UP000030671"/>
    </source>
</evidence>
<evidence type="ECO:0000256" key="1">
    <source>
        <dbReference type="ARBA" id="ARBA00022630"/>
    </source>
</evidence>
<organism evidence="4 5">
    <name type="scientific">Heterobasidion irregulare (strain TC 32-1)</name>
    <dbReference type="NCBI Taxonomy" id="747525"/>
    <lineage>
        <taxon>Eukaryota</taxon>
        <taxon>Fungi</taxon>
        <taxon>Dikarya</taxon>
        <taxon>Basidiomycota</taxon>
        <taxon>Agaricomycotina</taxon>
        <taxon>Agaricomycetes</taxon>
        <taxon>Russulales</taxon>
        <taxon>Bondarzewiaceae</taxon>
        <taxon>Heterobasidion</taxon>
        <taxon>Heterobasidion annosum species complex</taxon>
    </lineage>
</organism>
<feature type="non-terminal residue" evidence="4">
    <location>
        <position position="448"/>
    </location>
</feature>
<dbReference type="OrthoDB" id="74360at2759"/>
<dbReference type="RefSeq" id="XP_009549281.1">
    <property type="nucleotide sequence ID" value="XM_009550986.1"/>
</dbReference>
<evidence type="ECO:0000313" key="4">
    <source>
        <dbReference type="EMBL" id="ETW79003.1"/>
    </source>
</evidence>
<keyword evidence="3" id="KW-0560">Oxidoreductase</keyword>
<sequence>DCTAVTAEWLARLNSVATSGDVNAFSDLLSTGWMRGTFPSDLLCFSWDFRSLGGRDKISAYLSEDVSESGDSSNHSRLAHAGLSDIVLETSSSLGLPSSFPVPDESLSASGVIAAFTFTLKNPARTGRGLVRLVQDHSDDSTNESVWKAFTLLFNAEDLVGHEELKGRPMSPVWDPHWKSWSKIKAEWIKGVESDPTVLIGPCLSFLFILGGGQAGLMCAARMGRMGIRALVVDKVHRVGDNWRNRITYPKFLPRDVVADFLEAYAIGQNIAIWLSSTVLSDPNPVYDEQTGTWTVLIHRQYPIVKSQIVTLRPRHIVMATGTGHAHIPQLKGMGDFKGAIYHSDQHKDAEIWAGKKAVIVGAGNAAADVAQSFLSPSHRAESVTMIQRSATCVISSRTADIALFSSYEPEALAIEDADLLDHSMPCHLGLQLAVNGGTEHIKEMDKQ</sequence>
<evidence type="ECO:0000256" key="3">
    <source>
        <dbReference type="ARBA" id="ARBA00023002"/>
    </source>
</evidence>
<protein>
    <recommendedName>
        <fullName evidence="6">FAD/NAD(P)-binding domain-containing protein</fullName>
    </recommendedName>
</protein>
<dbReference type="Gene3D" id="3.50.50.60">
    <property type="entry name" value="FAD/NAD(P)-binding domain"/>
    <property type="match status" value="1"/>
</dbReference>
<dbReference type="Pfam" id="PF00743">
    <property type="entry name" value="FMO-like"/>
    <property type="match status" value="1"/>
</dbReference>
<name>W4JZJ6_HETIT</name>
<feature type="non-terminal residue" evidence="4">
    <location>
        <position position="1"/>
    </location>
</feature>
<dbReference type="Proteomes" id="UP000030671">
    <property type="component" value="Unassembled WGS sequence"/>
</dbReference>
<dbReference type="GO" id="GO:0050660">
    <property type="term" value="F:flavin adenine dinucleotide binding"/>
    <property type="evidence" value="ECO:0007669"/>
    <property type="project" value="InterPro"/>
</dbReference>
<gene>
    <name evidence="4" type="ORF">HETIRDRAFT_237117</name>
</gene>
<dbReference type="GeneID" id="20668769"/>
<evidence type="ECO:0008006" key="6">
    <source>
        <dbReference type="Google" id="ProtNLM"/>
    </source>
</evidence>
<dbReference type="EMBL" id="KI925461">
    <property type="protein sequence ID" value="ETW79003.1"/>
    <property type="molecule type" value="Genomic_DNA"/>
</dbReference>
<dbReference type="InterPro" id="IPR020946">
    <property type="entry name" value="Flavin_mOase-like"/>
</dbReference>
<dbReference type="AlphaFoldDB" id="W4JZJ6"/>
<dbReference type="HOGENOM" id="CLU_015676_1_0_1"/>
<dbReference type="eggNOG" id="KOG1399">
    <property type="taxonomic scope" value="Eukaryota"/>
</dbReference>
<reference evidence="4 5" key="1">
    <citation type="journal article" date="2012" name="New Phytol.">
        <title>Insight into trade-off between wood decay and parasitism from the genome of a fungal forest pathogen.</title>
        <authorList>
            <person name="Olson A."/>
            <person name="Aerts A."/>
            <person name="Asiegbu F."/>
            <person name="Belbahri L."/>
            <person name="Bouzid O."/>
            <person name="Broberg A."/>
            <person name="Canback B."/>
            <person name="Coutinho P.M."/>
            <person name="Cullen D."/>
            <person name="Dalman K."/>
            <person name="Deflorio G."/>
            <person name="van Diepen L.T."/>
            <person name="Dunand C."/>
            <person name="Duplessis S."/>
            <person name="Durling M."/>
            <person name="Gonthier P."/>
            <person name="Grimwood J."/>
            <person name="Fossdal C.G."/>
            <person name="Hansson D."/>
            <person name="Henrissat B."/>
            <person name="Hietala A."/>
            <person name="Himmelstrand K."/>
            <person name="Hoffmeister D."/>
            <person name="Hogberg N."/>
            <person name="James T.Y."/>
            <person name="Karlsson M."/>
            <person name="Kohler A."/>
            <person name="Kues U."/>
            <person name="Lee Y.H."/>
            <person name="Lin Y.C."/>
            <person name="Lind M."/>
            <person name="Lindquist E."/>
            <person name="Lombard V."/>
            <person name="Lucas S."/>
            <person name="Lunden K."/>
            <person name="Morin E."/>
            <person name="Murat C."/>
            <person name="Park J."/>
            <person name="Raffaello T."/>
            <person name="Rouze P."/>
            <person name="Salamov A."/>
            <person name="Schmutz J."/>
            <person name="Solheim H."/>
            <person name="Stahlberg J."/>
            <person name="Velez H."/>
            <person name="de Vries R.P."/>
            <person name="Wiebenga A."/>
            <person name="Woodward S."/>
            <person name="Yakovlev I."/>
            <person name="Garbelotto M."/>
            <person name="Martin F."/>
            <person name="Grigoriev I.V."/>
            <person name="Stenlid J."/>
        </authorList>
    </citation>
    <scope>NUCLEOTIDE SEQUENCE [LARGE SCALE GENOMIC DNA]</scope>
    <source>
        <strain evidence="4 5">TC 32-1</strain>
    </source>
</reference>
<dbReference type="InParanoid" id="W4JZJ6"/>
<dbReference type="InterPro" id="IPR036188">
    <property type="entry name" value="FAD/NAD-bd_sf"/>
</dbReference>
<dbReference type="PANTHER" id="PTHR43539:SF68">
    <property type="entry name" value="FLAVIN-BINDING MONOOXYGENASE-LIKE PROTEIN (AFU_ORTHOLOGUE AFUA_4G09220)"/>
    <property type="match status" value="1"/>
</dbReference>
<dbReference type="GO" id="GO:0050661">
    <property type="term" value="F:NADP binding"/>
    <property type="evidence" value="ECO:0007669"/>
    <property type="project" value="InterPro"/>
</dbReference>
<accession>W4JZJ6</accession>
<proteinExistence type="predicted"/>
<dbReference type="KEGG" id="hir:HETIRDRAFT_237117"/>
<keyword evidence="1" id="KW-0285">Flavoprotein</keyword>
<evidence type="ECO:0000256" key="2">
    <source>
        <dbReference type="ARBA" id="ARBA00022827"/>
    </source>
</evidence>
<dbReference type="PRINTS" id="PR00469">
    <property type="entry name" value="PNDRDTASEII"/>
</dbReference>
<dbReference type="GO" id="GO:0004499">
    <property type="term" value="F:N,N-dimethylaniline monooxygenase activity"/>
    <property type="evidence" value="ECO:0007669"/>
    <property type="project" value="InterPro"/>
</dbReference>
<dbReference type="PRINTS" id="PR00368">
    <property type="entry name" value="FADPNR"/>
</dbReference>